<dbReference type="Proteomes" id="UP000235023">
    <property type="component" value="Unassembled WGS sequence"/>
</dbReference>
<dbReference type="FunFam" id="3.20.20.300:FF:000006">
    <property type="entry name" value="Beta-glucosidase H"/>
    <property type="match status" value="1"/>
</dbReference>
<proteinExistence type="inferred from homology"/>
<comment type="similarity">
    <text evidence="4 13">Belongs to the glycosyl hydrolase 3 family.</text>
</comment>
<dbReference type="PANTHER" id="PTHR42715:SF27">
    <property type="entry name" value="BETA-GLUCOSIDASE-RELATED"/>
    <property type="match status" value="1"/>
</dbReference>
<dbReference type="InterPro" id="IPR002772">
    <property type="entry name" value="Glyco_hydro_3_C"/>
</dbReference>
<evidence type="ECO:0000256" key="8">
    <source>
        <dbReference type="ARBA" id="ARBA00023180"/>
    </source>
</evidence>
<evidence type="ECO:0000313" key="16">
    <source>
        <dbReference type="Proteomes" id="UP000235023"/>
    </source>
</evidence>
<gene>
    <name evidence="15" type="ORF">BDW42DRAFT_69076</name>
</gene>
<dbReference type="Pfam" id="PF00933">
    <property type="entry name" value="Glyco_hydro_3"/>
    <property type="match status" value="1"/>
</dbReference>
<organism evidence="15 16">
    <name type="scientific">Aspergillus taichungensis</name>
    <dbReference type="NCBI Taxonomy" id="482145"/>
    <lineage>
        <taxon>Eukaryota</taxon>
        <taxon>Fungi</taxon>
        <taxon>Dikarya</taxon>
        <taxon>Ascomycota</taxon>
        <taxon>Pezizomycotina</taxon>
        <taxon>Eurotiomycetes</taxon>
        <taxon>Eurotiomycetidae</taxon>
        <taxon>Eurotiales</taxon>
        <taxon>Aspergillaceae</taxon>
        <taxon>Aspergillus</taxon>
        <taxon>Aspergillus subgen. Circumdati</taxon>
    </lineage>
</organism>
<keyword evidence="5" id="KW-0964">Secreted</keyword>
<dbReference type="PROSITE" id="PS00775">
    <property type="entry name" value="GLYCOSYL_HYDROL_F3"/>
    <property type="match status" value="1"/>
</dbReference>
<comment type="subcellular location">
    <subcellularLocation>
        <location evidence="2">Secreted</location>
    </subcellularLocation>
</comment>
<dbReference type="Pfam" id="PF14310">
    <property type="entry name" value="Fn3-like"/>
    <property type="match status" value="1"/>
</dbReference>
<dbReference type="InterPro" id="IPR050288">
    <property type="entry name" value="Cellulose_deg_GH3"/>
</dbReference>
<dbReference type="FunFam" id="2.60.120.260:FF:000119">
    <property type="entry name" value="Probable beta-glucosidase I"/>
    <property type="match status" value="1"/>
</dbReference>
<dbReference type="Gene3D" id="2.60.40.10">
    <property type="entry name" value="Immunoglobulins"/>
    <property type="match status" value="1"/>
</dbReference>
<sequence length="839" mass="92192">MPRLDVDKTIEELTLGEKVALTAGIDFWHTAAVERLNIPSLRMSDGPNGVRGTRFFNGVPAACFPCATALGATWDVELLHKVGHLMGEESIAKGSHIVLGPTINIQRSPLGGRGFESFAEDGVLSGQLAGYYCKGVQETGVAATLKHFVCNDQEHERLAVDSIVTRRAMREIYLLPFQQAMKICQSACIMTAYNKVNGFHVSENKEIITDILRKEWKWDGLVMSDWFGTYSTSDAILAGLDLEMPGKTRWRGTALAHAISSNKVPEFVIDERVRNVLNLVNWVDPLNIPSNAPEKALNRPQDQALLRRAAAESVVLMKNQDNILPLKKDKSILVIGPNSKIAAYCGGGSASLDPYYTVTPFDGVSGESKGEVQFSQGAYSHKDLPLLGPLMKTADGKTGFKFRVFNEPVSQPNRELIDELHLVSSSGFLMDYINPKIKSFTFFVDMEGFYTPEEDGIYDFGVTVVGTGRLLVDGEVVVDNTKNQRQGSAFFGNGTVEEKGSKELKAGQTYKIVLEFGSAPTSDLDQRGVVIFGPGGFRFGASRRVTQEELISKAAEAAAKAEQVVIFAGLTSEWETEGYDRDHMDLPPGSDELITRVLDANPNAVVVIQSGTPVTMPWEKKTKALLQAWFGGNECGNGIADVLYGNVNPSAKLPVTFPVRLQDNPSYVNFRSERGRVLYGEDVYVGYRYYEKIELPPLFRFGHGLSYTSFTRSDLTIATVPEKPRVLEDGEPITATVTVTNTGSVAGAEIVQLWVVPPPTGVNRPVRELKGFTKVFLNPGEKKTVQITAEKKLATSWFDEQRQKWASEKGEYGVEVTGTGDEVLTGSFSVENTRYWLGL</sequence>
<dbReference type="AlphaFoldDB" id="A0A2J5I054"/>
<accession>A0A2J5I054</accession>
<evidence type="ECO:0000313" key="15">
    <source>
        <dbReference type="EMBL" id="PLN83147.1"/>
    </source>
</evidence>
<comment type="pathway">
    <text evidence="3 13">Glycan metabolism; cellulose degradation.</text>
</comment>
<dbReference type="InterPro" id="IPR013783">
    <property type="entry name" value="Ig-like_fold"/>
</dbReference>
<evidence type="ECO:0000256" key="6">
    <source>
        <dbReference type="ARBA" id="ARBA00022801"/>
    </source>
</evidence>
<evidence type="ECO:0000259" key="14">
    <source>
        <dbReference type="PROSITE" id="PS51820"/>
    </source>
</evidence>
<comment type="catalytic activity">
    <reaction evidence="1 13">
        <text>Hydrolysis of terminal, non-reducing beta-D-glucosyl residues with release of beta-D-glucose.</text>
        <dbReference type="EC" id="3.2.1.21"/>
    </reaction>
</comment>
<dbReference type="UniPathway" id="UPA00696"/>
<dbReference type="SUPFAM" id="SSF52279">
    <property type="entry name" value="Beta-D-glucan exohydrolase, C-terminal domain"/>
    <property type="match status" value="1"/>
</dbReference>
<dbReference type="GO" id="GO:0005576">
    <property type="term" value="C:extracellular region"/>
    <property type="evidence" value="ECO:0007669"/>
    <property type="project" value="UniProtKB-SubCell"/>
</dbReference>
<dbReference type="GO" id="GO:0008422">
    <property type="term" value="F:beta-glucosidase activity"/>
    <property type="evidence" value="ECO:0007669"/>
    <property type="project" value="UniProtKB-EC"/>
</dbReference>
<keyword evidence="6 13" id="KW-0378">Hydrolase</keyword>
<keyword evidence="9 13" id="KW-0119">Carbohydrate metabolism</keyword>
<evidence type="ECO:0000256" key="3">
    <source>
        <dbReference type="ARBA" id="ARBA00004987"/>
    </source>
</evidence>
<feature type="domain" description="PA14" evidence="14">
    <location>
        <begin position="395"/>
        <end position="555"/>
    </location>
</feature>
<evidence type="ECO:0000256" key="13">
    <source>
        <dbReference type="RuleBase" id="RU361161"/>
    </source>
</evidence>
<dbReference type="OrthoDB" id="47059at2759"/>
<evidence type="ECO:0000256" key="5">
    <source>
        <dbReference type="ARBA" id="ARBA00022525"/>
    </source>
</evidence>
<evidence type="ECO:0000256" key="11">
    <source>
        <dbReference type="ARBA" id="ARBA00023326"/>
    </source>
</evidence>
<dbReference type="SMART" id="SM00758">
    <property type="entry name" value="PA14"/>
    <property type="match status" value="1"/>
</dbReference>
<dbReference type="PANTHER" id="PTHR42715">
    <property type="entry name" value="BETA-GLUCOSIDASE"/>
    <property type="match status" value="1"/>
</dbReference>
<dbReference type="InterPro" id="IPR026891">
    <property type="entry name" value="Fn3-like"/>
</dbReference>
<reference evidence="16" key="1">
    <citation type="submission" date="2017-12" db="EMBL/GenBank/DDBJ databases">
        <authorList>
            <consortium name="DOE Joint Genome Institute"/>
            <person name="Mondo S.J."/>
            <person name="Kjaerbolling I."/>
            <person name="Vesth T.C."/>
            <person name="Frisvad J.C."/>
            <person name="Nybo J.L."/>
            <person name="Theobald S."/>
            <person name="Kuo A."/>
            <person name="Bowyer P."/>
            <person name="Matsuda Y."/>
            <person name="Lyhne E.K."/>
            <person name="Kogle M.E."/>
            <person name="Clum A."/>
            <person name="Lipzen A."/>
            <person name="Salamov A."/>
            <person name="Ngan C.Y."/>
            <person name="Daum C."/>
            <person name="Chiniquy J."/>
            <person name="Barry K."/>
            <person name="LaButti K."/>
            <person name="Haridas S."/>
            <person name="Simmons B.A."/>
            <person name="Magnuson J.K."/>
            <person name="Mortensen U.H."/>
            <person name="Larsen T.O."/>
            <person name="Grigoriev I.V."/>
            <person name="Baker S.E."/>
            <person name="Andersen M.R."/>
            <person name="Nordberg H.P."/>
            <person name="Cantor M.N."/>
            <person name="Hua S.X."/>
        </authorList>
    </citation>
    <scope>NUCLEOTIDE SEQUENCE [LARGE SCALE GENOMIC DNA]</scope>
    <source>
        <strain evidence="16">IBT 19404</strain>
    </source>
</reference>
<evidence type="ECO:0000256" key="2">
    <source>
        <dbReference type="ARBA" id="ARBA00004613"/>
    </source>
</evidence>
<evidence type="ECO:0000256" key="7">
    <source>
        <dbReference type="ARBA" id="ARBA00023001"/>
    </source>
</evidence>
<dbReference type="PRINTS" id="PR00133">
    <property type="entry name" value="GLHYDRLASE3"/>
</dbReference>
<dbReference type="GO" id="GO:0030245">
    <property type="term" value="P:cellulose catabolic process"/>
    <property type="evidence" value="ECO:0007669"/>
    <property type="project" value="UniProtKB-UniPathway"/>
</dbReference>
<dbReference type="InterPro" id="IPR017853">
    <property type="entry name" value="GH"/>
</dbReference>
<dbReference type="SMART" id="SM01217">
    <property type="entry name" value="Fn3_like"/>
    <property type="match status" value="1"/>
</dbReference>
<evidence type="ECO:0000256" key="10">
    <source>
        <dbReference type="ARBA" id="ARBA00023295"/>
    </source>
</evidence>
<protein>
    <recommendedName>
        <fullName evidence="13">beta-glucosidase</fullName>
        <ecNumber evidence="13">3.2.1.21</ecNumber>
    </recommendedName>
</protein>
<dbReference type="InterPro" id="IPR037524">
    <property type="entry name" value="PA14/GLEYA"/>
</dbReference>
<keyword evidence="8" id="KW-0325">Glycoprotein</keyword>
<keyword evidence="16" id="KW-1185">Reference proteome</keyword>
<keyword evidence="11 13" id="KW-0624">Polysaccharide degradation</keyword>
<dbReference type="InterPro" id="IPR001764">
    <property type="entry name" value="Glyco_hydro_3_N"/>
</dbReference>
<dbReference type="EMBL" id="KZ559521">
    <property type="protein sequence ID" value="PLN83147.1"/>
    <property type="molecule type" value="Genomic_DNA"/>
</dbReference>
<dbReference type="SUPFAM" id="SSF51445">
    <property type="entry name" value="(Trans)glycosidases"/>
    <property type="match status" value="1"/>
</dbReference>
<dbReference type="Pfam" id="PF07691">
    <property type="entry name" value="PA14"/>
    <property type="match status" value="1"/>
</dbReference>
<dbReference type="Gene3D" id="3.40.50.1700">
    <property type="entry name" value="Glycoside hydrolase family 3 C-terminal domain"/>
    <property type="match status" value="1"/>
</dbReference>
<name>A0A2J5I054_9EURO</name>
<dbReference type="Gene3D" id="2.60.120.260">
    <property type="entry name" value="Galactose-binding domain-like"/>
    <property type="match status" value="1"/>
</dbReference>
<dbReference type="InterPro" id="IPR036962">
    <property type="entry name" value="Glyco_hydro_3_N_sf"/>
</dbReference>
<evidence type="ECO:0000256" key="12">
    <source>
        <dbReference type="ARBA" id="ARBA00024983"/>
    </source>
</evidence>
<dbReference type="PROSITE" id="PS51820">
    <property type="entry name" value="PA14"/>
    <property type="match status" value="1"/>
</dbReference>
<dbReference type="InterPro" id="IPR036881">
    <property type="entry name" value="Glyco_hydro_3_C_sf"/>
</dbReference>
<comment type="function">
    <text evidence="12">Beta-glucosidases are one of a number of cellulolytic enzymes involved in the degradation of cellulosic biomass. Catalyzes the last step releasing glucose from the inhibitory cellobiose.</text>
</comment>
<dbReference type="Gene3D" id="3.20.20.300">
    <property type="entry name" value="Glycoside hydrolase, family 3, N-terminal domain"/>
    <property type="match status" value="1"/>
</dbReference>
<keyword evidence="7" id="KW-0136">Cellulose degradation</keyword>
<dbReference type="InterPro" id="IPR019800">
    <property type="entry name" value="Glyco_hydro_3_AS"/>
</dbReference>
<keyword evidence="10 13" id="KW-0326">Glycosidase</keyword>
<dbReference type="FunFam" id="2.60.40.10:FF:000495">
    <property type="entry name" value="Periplasmic beta-glucosidase"/>
    <property type="match status" value="1"/>
</dbReference>
<dbReference type="InterPro" id="IPR011658">
    <property type="entry name" value="PA14_dom"/>
</dbReference>
<dbReference type="Pfam" id="PF01915">
    <property type="entry name" value="Glyco_hydro_3_C"/>
    <property type="match status" value="1"/>
</dbReference>
<dbReference type="EC" id="3.2.1.21" evidence="13"/>
<evidence type="ECO:0000256" key="4">
    <source>
        <dbReference type="ARBA" id="ARBA00005336"/>
    </source>
</evidence>
<evidence type="ECO:0000256" key="1">
    <source>
        <dbReference type="ARBA" id="ARBA00000448"/>
    </source>
</evidence>
<evidence type="ECO:0000256" key="9">
    <source>
        <dbReference type="ARBA" id="ARBA00023277"/>
    </source>
</evidence>